<comment type="catalytic activity">
    <reaction evidence="6">
        <text>N(6)-[(R)-lipoyl]-L-lysyl-[glycine-cleavage complex H protein] + glycine + H(+) = N(6)-[(R)-S(8)-aminomethyldihydrolipoyl]-L-lysyl-[glycine-cleavage complex H protein] + CO2</text>
        <dbReference type="Rhea" id="RHEA:24304"/>
        <dbReference type="Rhea" id="RHEA-COMP:10494"/>
        <dbReference type="Rhea" id="RHEA-COMP:10495"/>
        <dbReference type="ChEBI" id="CHEBI:15378"/>
        <dbReference type="ChEBI" id="CHEBI:16526"/>
        <dbReference type="ChEBI" id="CHEBI:57305"/>
        <dbReference type="ChEBI" id="CHEBI:83099"/>
        <dbReference type="ChEBI" id="CHEBI:83143"/>
        <dbReference type="EC" id="1.4.4.2"/>
    </reaction>
</comment>
<comment type="cofactor">
    <cofactor evidence="1">
        <name>pyridoxal 5'-phosphate</name>
        <dbReference type="ChEBI" id="CHEBI:597326"/>
    </cofactor>
</comment>
<feature type="domain" description="Glycine cleavage system P-protein N-terminal" evidence="7">
    <location>
        <begin position="454"/>
        <end position="710"/>
    </location>
</feature>
<organism evidence="9">
    <name type="scientific">marine metagenome</name>
    <dbReference type="NCBI Taxonomy" id="408172"/>
    <lineage>
        <taxon>unclassified sequences</taxon>
        <taxon>metagenomes</taxon>
        <taxon>ecological metagenomes</taxon>
    </lineage>
</organism>
<dbReference type="FunFam" id="3.40.640.10:FF:000005">
    <property type="entry name" value="Glycine dehydrogenase (decarboxylating), mitochondrial"/>
    <property type="match status" value="1"/>
</dbReference>
<dbReference type="SUPFAM" id="SSF53383">
    <property type="entry name" value="PLP-dependent transferases"/>
    <property type="match status" value="2"/>
</dbReference>
<evidence type="ECO:0000256" key="2">
    <source>
        <dbReference type="ARBA" id="ARBA00010756"/>
    </source>
</evidence>
<gene>
    <name evidence="9" type="ORF">METZ01_LOCUS59986</name>
</gene>
<dbReference type="InterPro" id="IPR049316">
    <property type="entry name" value="GDC-P_C"/>
</dbReference>
<dbReference type="Gene3D" id="3.90.1150.10">
    <property type="entry name" value="Aspartate Aminotransferase, domain 1"/>
    <property type="match status" value="2"/>
</dbReference>
<dbReference type="InterPro" id="IPR003437">
    <property type="entry name" value="GcvP"/>
</dbReference>
<proteinExistence type="inferred from homology"/>
<evidence type="ECO:0000256" key="4">
    <source>
        <dbReference type="ARBA" id="ARBA00022898"/>
    </source>
</evidence>
<dbReference type="InterPro" id="IPR015422">
    <property type="entry name" value="PyrdxlP-dep_Trfase_small"/>
</dbReference>
<dbReference type="InterPro" id="IPR049315">
    <property type="entry name" value="GDC-P_N"/>
</dbReference>
<dbReference type="FunFam" id="3.40.640.10:FF:000007">
    <property type="entry name" value="glycine dehydrogenase (Decarboxylating), mitochondrial"/>
    <property type="match status" value="1"/>
</dbReference>
<dbReference type="NCBIfam" id="TIGR00461">
    <property type="entry name" value="gcvP"/>
    <property type="match status" value="1"/>
</dbReference>
<keyword evidence="5" id="KW-0560">Oxidoreductase</keyword>
<feature type="domain" description="Glycine dehydrogenase C-terminal" evidence="8">
    <location>
        <begin position="753"/>
        <end position="873"/>
    </location>
</feature>
<dbReference type="EMBL" id="UINC01003529">
    <property type="protein sequence ID" value="SVA07132.1"/>
    <property type="molecule type" value="Genomic_DNA"/>
</dbReference>
<protein>
    <recommendedName>
        <fullName evidence="3">glycine dehydrogenase (aminomethyl-transferring)</fullName>
        <ecNumber evidence="3">1.4.4.2</ecNumber>
    </recommendedName>
</protein>
<dbReference type="InterPro" id="IPR020581">
    <property type="entry name" value="GDC_P"/>
</dbReference>
<dbReference type="GO" id="GO:0005960">
    <property type="term" value="C:glycine cleavage complex"/>
    <property type="evidence" value="ECO:0007669"/>
    <property type="project" value="TreeGrafter"/>
</dbReference>
<dbReference type="GO" id="GO:0019464">
    <property type="term" value="P:glycine decarboxylation via glycine cleavage system"/>
    <property type="evidence" value="ECO:0007669"/>
    <property type="project" value="TreeGrafter"/>
</dbReference>
<dbReference type="InterPro" id="IPR015424">
    <property type="entry name" value="PyrdxlP-dep_Trfase"/>
</dbReference>
<dbReference type="GO" id="GO:0005829">
    <property type="term" value="C:cytosol"/>
    <property type="evidence" value="ECO:0007669"/>
    <property type="project" value="TreeGrafter"/>
</dbReference>
<dbReference type="HAMAP" id="MF_00711">
    <property type="entry name" value="GcvP"/>
    <property type="match status" value="1"/>
</dbReference>
<dbReference type="NCBIfam" id="NF003346">
    <property type="entry name" value="PRK04366.1"/>
    <property type="match status" value="1"/>
</dbReference>
<name>A0A381SSY0_9ZZZZ</name>
<evidence type="ECO:0000256" key="5">
    <source>
        <dbReference type="ARBA" id="ARBA00023002"/>
    </source>
</evidence>
<dbReference type="Gene3D" id="3.40.640.10">
    <property type="entry name" value="Type I PLP-dependent aspartate aminotransferase-like (Major domain)"/>
    <property type="match status" value="2"/>
</dbReference>
<dbReference type="CDD" id="cd00613">
    <property type="entry name" value="GDC-P"/>
    <property type="match status" value="1"/>
</dbReference>
<keyword evidence="4" id="KW-0663">Pyridoxal phosphate</keyword>
<sequence>MVAAVGASSLSALIDETVPSDIRLTAPVDVPGPDTEAEFLARTRAIGKRNRPGRPFIGLGYYGCITPSVILRNVFENPSWYTPYTPYQAEVAQGRLEALLNYQTMVADLTGMAIANASLLDEATAAAEAMALLHRVQARRRAAANRFLVSEGCFPQTIEVVRGRAEPLGIEIIVGDPNAWRLDERVFGLLLQNPTADGEITAIETVIEESHGAGVLVAVCSDLLALTLLTPPGECGADVVVGNSQRFGVPLGYGGPHAAFFATRSEFARQTPGRIIGVSVDRHGDQAFRMSLQTREQHIRRERATSNICTAQALLANIAGFYAVYHGPAGLRGIAERVHRLTVRLAAGFQALGIEPAHRCFFDTLSVTLPTTASERFRSDATATGLYFRYDGPAIGISLDETTTDSDVMEILAIAATALGTVTPEVSFDAGVPLAWPEALRRCSPFLEHPVFHRHRSETRMMRYLKRLERRDIGLDVSMIPLGSCTMKLTAATEIRPLSWPEFSLLHPFMPMDQAAGYQAVFRELESFLCAITGLSAVSLQPNSGAQGELAGLLVIRAFHRSQGRPSRDVVLIPASAHGTNPASAVMAGMRVVIVACDEQGNVDVDDLQVKAQTHQDTLCALMVTYPSTHGVFEDAIRNVCAIVHEHGGQVYMDGANMNAQVGLTSPATIGADVCHLNLHKTFAIPHGGGGPGMGPIAVASHLAPYLPGHPLLPVGDEFAVPAVAAAPWGSASILLISYGYMRLLGGDGMRRATEVAILNANYIKAKLAEHFDVLYTRENGRVAHEIIFDLRGFRAAGVTELDVAKRLMDYGFHAPTVSFPVPGTMMVEPTESESRDELDRFCEALVSIRGEIQEIVDGEADAVDNVLKNAPHTAAEATADNWSHPYSRLRAVYPRPFVRDQKFWPAVGRIDDVHGDRNLFCSCPPSEHYEDG</sequence>
<comment type="similarity">
    <text evidence="2">Belongs to the GcvP family.</text>
</comment>
<dbReference type="Pfam" id="PF21478">
    <property type="entry name" value="GcvP2_C"/>
    <property type="match status" value="1"/>
</dbReference>
<dbReference type="GO" id="GO:0004375">
    <property type="term" value="F:glycine dehydrogenase (decarboxylating) activity"/>
    <property type="evidence" value="ECO:0007669"/>
    <property type="project" value="UniProtKB-EC"/>
</dbReference>
<dbReference type="GO" id="GO:0030170">
    <property type="term" value="F:pyridoxal phosphate binding"/>
    <property type="evidence" value="ECO:0007669"/>
    <property type="project" value="TreeGrafter"/>
</dbReference>
<accession>A0A381SSY0</accession>
<dbReference type="GO" id="GO:0016594">
    <property type="term" value="F:glycine binding"/>
    <property type="evidence" value="ECO:0007669"/>
    <property type="project" value="TreeGrafter"/>
</dbReference>
<reference evidence="9" key="1">
    <citation type="submission" date="2018-05" db="EMBL/GenBank/DDBJ databases">
        <authorList>
            <person name="Lanie J.A."/>
            <person name="Ng W.-L."/>
            <person name="Kazmierczak K.M."/>
            <person name="Andrzejewski T.M."/>
            <person name="Davidsen T.M."/>
            <person name="Wayne K.J."/>
            <person name="Tettelin H."/>
            <person name="Glass J.I."/>
            <person name="Rusch D."/>
            <person name="Podicherti R."/>
            <person name="Tsui H.-C.T."/>
            <person name="Winkler M.E."/>
        </authorList>
    </citation>
    <scope>NUCLEOTIDE SEQUENCE</scope>
</reference>
<dbReference type="InterPro" id="IPR015421">
    <property type="entry name" value="PyrdxlP-dep_Trfase_major"/>
</dbReference>
<evidence type="ECO:0000259" key="8">
    <source>
        <dbReference type="Pfam" id="PF21478"/>
    </source>
</evidence>
<dbReference type="PANTHER" id="PTHR11773:SF1">
    <property type="entry name" value="GLYCINE DEHYDROGENASE (DECARBOXYLATING), MITOCHONDRIAL"/>
    <property type="match status" value="1"/>
</dbReference>
<dbReference type="EC" id="1.4.4.2" evidence="3"/>
<evidence type="ECO:0000256" key="3">
    <source>
        <dbReference type="ARBA" id="ARBA00012134"/>
    </source>
</evidence>
<dbReference type="AlphaFoldDB" id="A0A381SSY0"/>
<evidence type="ECO:0000259" key="7">
    <source>
        <dbReference type="Pfam" id="PF02347"/>
    </source>
</evidence>
<dbReference type="Pfam" id="PF02347">
    <property type="entry name" value="GDC-P"/>
    <property type="match status" value="2"/>
</dbReference>
<evidence type="ECO:0000313" key="9">
    <source>
        <dbReference type="EMBL" id="SVA07132.1"/>
    </source>
</evidence>
<dbReference type="PANTHER" id="PTHR11773">
    <property type="entry name" value="GLYCINE DEHYDROGENASE, DECARBOXYLATING"/>
    <property type="match status" value="1"/>
</dbReference>
<evidence type="ECO:0000256" key="6">
    <source>
        <dbReference type="ARBA" id="ARBA00049026"/>
    </source>
</evidence>
<feature type="domain" description="Glycine cleavage system P-protein N-terminal" evidence="7">
    <location>
        <begin position="1"/>
        <end position="414"/>
    </location>
</feature>
<evidence type="ECO:0000256" key="1">
    <source>
        <dbReference type="ARBA" id="ARBA00001933"/>
    </source>
</evidence>